<evidence type="ECO:0000256" key="3">
    <source>
        <dbReference type="ARBA" id="ARBA00023295"/>
    </source>
</evidence>
<accession>A0A0D4ZYH3</accession>
<evidence type="ECO:0000313" key="6">
    <source>
        <dbReference type="EMBL" id="AJW29005.1"/>
    </source>
</evidence>
<dbReference type="SUPFAM" id="SSF51126">
    <property type="entry name" value="Pectin lyase-like"/>
    <property type="match status" value="1"/>
</dbReference>
<evidence type="ECO:0000256" key="2">
    <source>
        <dbReference type="ARBA" id="ARBA00022801"/>
    </source>
</evidence>
<dbReference type="KEGG" id="sfo:Z042_26490"/>
<organism evidence="6 7">
    <name type="scientific">Chania multitudinisentens RB-25</name>
    <dbReference type="NCBI Taxonomy" id="1441930"/>
    <lineage>
        <taxon>Bacteria</taxon>
        <taxon>Pseudomonadati</taxon>
        <taxon>Pseudomonadota</taxon>
        <taxon>Gammaproteobacteria</taxon>
        <taxon>Enterobacterales</taxon>
        <taxon>Yersiniaceae</taxon>
        <taxon>Chania</taxon>
    </lineage>
</organism>
<reference evidence="6 7" key="2">
    <citation type="submission" date="2015-03" db="EMBL/GenBank/DDBJ databases">
        <authorList>
            <person name="Chan K.-G."/>
        </authorList>
    </citation>
    <scope>NUCLEOTIDE SEQUENCE [LARGE SCALE GENOMIC DNA]</scope>
    <source>
        <strain evidence="6 7">RB-25</strain>
    </source>
</reference>
<feature type="signal peptide" evidence="5">
    <location>
        <begin position="1"/>
        <end position="18"/>
    </location>
</feature>
<gene>
    <name evidence="6" type="ORF">Z042_26490</name>
</gene>
<dbReference type="GO" id="GO:0005975">
    <property type="term" value="P:carbohydrate metabolic process"/>
    <property type="evidence" value="ECO:0007669"/>
    <property type="project" value="InterPro"/>
</dbReference>
<reference evidence="6 7" key="1">
    <citation type="submission" date="2014-01" db="EMBL/GenBank/DDBJ databases">
        <title>Isolation of Serratia multitudinisentens RB-25 from Ex-Landfill site.</title>
        <authorList>
            <person name="Robson E.H.J."/>
        </authorList>
    </citation>
    <scope>NUCLEOTIDE SEQUENCE [LARGE SCALE GENOMIC DNA]</scope>
    <source>
        <strain evidence="6 7">RB-25</strain>
    </source>
</reference>
<evidence type="ECO:0000313" key="7">
    <source>
        <dbReference type="Proteomes" id="UP000019030"/>
    </source>
</evidence>
<proteinExistence type="inferred from homology"/>
<dbReference type="Proteomes" id="UP000019030">
    <property type="component" value="Chromosome"/>
</dbReference>
<feature type="chain" id="PRO_5002290524" description="Exo-poly-alpha-D-galacturonosidase" evidence="5">
    <location>
        <begin position="19"/>
        <end position="467"/>
    </location>
</feature>
<dbReference type="GO" id="GO:0004650">
    <property type="term" value="F:polygalacturonase activity"/>
    <property type="evidence" value="ECO:0007669"/>
    <property type="project" value="InterPro"/>
</dbReference>
<evidence type="ECO:0000256" key="1">
    <source>
        <dbReference type="ARBA" id="ARBA00008834"/>
    </source>
</evidence>
<dbReference type="Gene3D" id="2.160.20.10">
    <property type="entry name" value="Single-stranded right-handed beta-helix, Pectin lyase-like"/>
    <property type="match status" value="1"/>
</dbReference>
<comment type="similarity">
    <text evidence="1 4">Belongs to the glycosyl hydrolase 28 family.</text>
</comment>
<dbReference type="InterPro" id="IPR012334">
    <property type="entry name" value="Pectin_lyas_fold"/>
</dbReference>
<evidence type="ECO:0008006" key="8">
    <source>
        <dbReference type="Google" id="ProtNLM"/>
    </source>
</evidence>
<dbReference type="InterPro" id="IPR000743">
    <property type="entry name" value="Glyco_hydro_28"/>
</dbReference>
<protein>
    <recommendedName>
        <fullName evidence="8">Exo-poly-alpha-D-galacturonosidase</fullName>
    </recommendedName>
</protein>
<dbReference type="EMBL" id="CP007044">
    <property type="protein sequence ID" value="AJW29005.1"/>
    <property type="molecule type" value="Genomic_DNA"/>
</dbReference>
<dbReference type="InterPro" id="IPR051801">
    <property type="entry name" value="GH28_Enzymes"/>
</dbReference>
<dbReference type="STRING" id="1441930.Z042_26490"/>
<dbReference type="PANTHER" id="PTHR31339:SF3">
    <property type="entry name" value="PECTIN LYASE-LIKE SUPERFAMILY PROTEIN"/>
    <property type="match status" value="1"/>
</dbReference>
<dbReference type="AlphaFoldDB" id="A0A0D4ZYH3"/>
<dbReference type="HOGENOM" id="CLU_016031_8_3_6"/>
<evidence type="ECO:0000256" key="5">
    <source>
        <dbReference type="SAM" id="SignalP"/>
    </source>
</evidence>
<keyword evidence="3 4" id="KW-0326">Glycosidase</keyword>
<keyword evidence="7" id="KW-1185">Reference proteome</keyword>
<dbReference type="PANTHER" id="PTHR31339">
    <property type="entry name" value="PECTIN LYASE-RELATED"/>
    <property type="match status" value="1"/>
</dbReference>
<dbReference type="InterPro" id="IPR011050">
    <property type="entry name" value="Pectin_lyase_fold/virulence"/>
</dbReference>
<sequence length="467" mass="51136">MTLLSVFTSALFTSSVMADTTFKPVTIESLNIPERTCNIRDYGAEATGIWYDTKAFQSAIDDCAGKGGGTVLVPAGFYLSEPLYLKNNINLHLEKGAILQAAAEKAAYTPSEATKKWAGVPKLWPNAENWLAFLNIAEGNNIAITGEGTIDGQGSALLEDFRANARKTGSKGPTNRPRMVFIKDSNHILIENITLQNSPSFHVVFFNTENITINKTKIFAPEWWENTDAIDPMHSRYVTITENTISCGDDHIAIKSVFNDDNTHDYYIARNKFLEGRGLSIGSEASGGIRNILAEDNTFENAMYGIRIKSPRGKGGLVSNVVYKNTRMANVETPVVLAGYYKGGPVTAEGRTEALQKGEFAGGFMLGNQIYPAQTDKAQPFNKHTTPHFDNIQFINLESDGNSKSAGFIIGTPEKPFTNILFDNVRINAREGLRVRNANLRLKNTTITSQDGKAIIEEAGAVISTDQ</sequence>
<evidence type="ECO:0000256" key="4">
    <source>
        <dbReference type="RuleBase" id="RU361169"/>
    </source>
</evidence>
<dbReference type="Pfam" id="PF00295">
    <property type="entry name" value="Glyco_hydro_28"/>
    <property type="match status" value="1"/>
</dbReference>
<keyword evidence="2 4" id="KW-0378">Hydrolase</keyword>
<keyword evidence="5" id="KW-0732">Signal</keyword>
<name>A0A0D4ZYH3_9GAMM</name>